<dbReference type="SUPFAM" id="SSF54373">
    <property type="entry name" value="FAD-linked reductases, C-terminal domain"/>
    <property type="match status" value="1"/>
</dbReference>
<dbReference type="Pfam" id="PF03275">
    <property type="entry name" value="GLF"/>
    <property type="match status" value="1"/>
</dbReference>
<accession>A0ABU2USM5</accession>
<dbReference type="PANTHER" id="PTHR21197">
    <property type="entry name" value="UDP-GALACTOPYRANOSE MUTASE"/>
    <property type="match status" value="1"/>
</dbReference>
<sequence>MRTVHRSAPPGAVAVIGAGWAGASAAHELRRLGRPVHVFESAPVIGGHSRSEVLRGVVYEPNGPHIFHTSNPEVARLVRQHGMTRSYRHQVLTEAYLHEDDETPHLLSWPPQVAELRELPVWPRVEAELARRPRTPSRANLEDYCISIMGRTLYEVFVRDYTEKQWGRKGAELSWEFAPGRLELREDGYRRLFRDTWEFFPSHGAAPVIESLLADVPVTVGARMGVTDLADLSRHYTAVVVTAPLDEFAGRPGELAWRGVRSESRYLPDYGTAATATPAYVVNRPSHRVPYTRTVETKHASGQHAQGTVVSHEYPGADSRHYPVPTPDRRYELRNEALKKDIRDLSLVPVHFCGRLATYSYINQDRAIEQGLACAREVAAGSAVTRPGASASP</sequence>
<keyword evidence="3" id="KW-1185">Reference proteome</keyword>
<dbReference type="EMBL" id="JAVRFF010000040">
    <property type="protein sequence ID" value="MDT0476286.1"/>
    <property type="molecule type" value="Genomic_DNA"/>
</dbReference>
<dbReference type="Gene3D" id="3.50.50.60">
    <property type="entry name" value="FAD/NAD(P)-binding domain"/>
    <property type="match status" value="1"/>
</dbReference>
<dbReference type="PANTHER" id="PTHR21197:SF0">
    <property type="entry name" value="UDP-GALACTOPYRANOSE MUTASE"/>
    <property type="match status" value="1"/>
</dbReference>
<organism evidence="2 3">
    <name type="scientific">Streptomyces hintoniae</name>
    <dbReference type="NCBI Taxonomy" id="3075521"/>
    <lineage>
        <taxon>Bacteria</taxon>
        <taxon>Bacillati</taxon>
        <taxon>Actinomycetota</taxon>
        <taxon>Actinomycetes</taxon>
        <taxon>Kitasatosporales</taxon>
        <taxon>Streptomycetaceae</taxon>
        <taxon>Streptomyces</taxon>
    </lineage>
</organism>
<evidence type="ECO:0000313" key="2">
    <source>
        <dbReference type="EMBL" id="MDT0476286.1"/>
    </source>
</evidence>
<dbReference type="Gene3D" id="3.40.50.720">
    <property type="entry name" value="NAD(P)-binding Rossmann-like Domain"/>
    <property type="match status" value="1"/>
</dbReference>
<evidence type="ECO:0000313" key="3">
    <source>
        <dbReference type="Proteomes" id="UP001180489"/>
    </source>
</evidence>
<dbReference type="PRINTS" id="PR00419">
    <property type="entry name" value="ADXRDTASE"/>
</dbReference>
<dbReference type="Proteomes" id="UP001180489">
    <property type="component" value="Unassembled WGS sequence"/>
</dbReference>
<name>A0ABU2USM5_9ACTN</name>
<gene>
    <name evidence="2" type="ORF">RM863_29585</name>
</gene>
<dbReference type="InterPro" id="IPR036188">
    <property type="entry name" value="FAD/NAD-bd_sf"/>
</dbReference>
<evidence type="ECO:0000259" key="1">
    <source>
        <dbReference type="Pfam" id="PF03275"/>
    </source>
</evidence>
<dbReference type="SUPFAM" id="SSF51971">
    <property type="entry name" value="Nucleotide-binding domain"/>
    <property type="match status" value="1"/>
</dbReference>
<dbReference type="RefSeq" id="WP_311636986.1">
    <property type="nucleotide sequence ID" value="NZ_JAVRFF010000040.1"/>
</dbReference>
<reference evidence="2" key="1">
    <citation type="submission" date="2024-05" db="EMBL/GenBank/DDBJ databases">
        <title>30 novel species of actinomycetes from the DSMZ collection.</title>
        <authorList>
            <person name="Nouioui I."/>
        </authorList>
    </citation>
    <scope>NUCLEOTIDE SEQUENCE</scope>
    <source>
        <strain evidence="2">DSM 41014</strain>
    </source>
</reference>
<proteinExistence type="predicted"/>
<comment type="caution">
    <text evidence="2">The sequence shown here is derived from an EMBL/GenBank/DDBJ whole genome shotgun (WGS) entry which is preliminary data.</text>
</comment>
<dbReference type="Pfam" id="PF13450">
    <property type="entry name" value="NAD_binding_8"/>
    <property type="match status" value="1"/>
</dbReference>
<protein>
    <submittedName>
        <fullName evidence="2">UDP-galactopyranose mutase</fullName>
    </submittedName>
</protein>
<feature type="domain" description="UDP-galactopyranose mutase C-terminal" evidence="1">
    <location>
        <begin position="157"/>
        <end position="361"/>
    </location>
</feature>
<dbReference type="InterPro" id="IPR015899">
    <property type="entry name" value="UDP-GalPyranose_mutase_C"/>
</dbReference>